<evidence type="ECO:0000256" key="2">
    <source>
        <dbReference type="ARBA" id="ARBA00023002"/>
    </source>
</evidence>
<dbReference type="PANTHER" id="PTHR42901">
    <property type="entry name" value="ALCOHOL DEHYDROGENASE"/>
    <property type="match status" value="1"/>
</dbReference>
<keyword evidence="2" id="KW-0560">Oxidoreductase</keyword>
<dbReference type="InterPro" id="IPR036291">
    <property type="entry name" value="NAD(P)-bd_dom_sf"/>
</dbReference>
<sequence>MDLQLKGKITFVTGSTAGIGKAIAVSLAAEGVTVIINGRNAEKVEQAIAEIRAQQPEAVLKPAAADLGTEEGCRKVMEEHPNLDILINNLGIFEPAEFFDIPDEERFRFFEVNVMSGVRLARGYLQRMLEKYISSPLSSAINGAALRIDGGLVSSIV</sequence>
<dbReference type="AlphaFoldDB" id="A0A9X1XV64"/>
<gene>
    <name evidence="3" type="ORF">M0651_02000</name>
</gene>
<dbReference type="InterPro" id="IPR002347">
    <property type="entry name" value="SDR_fam"/>
</dbReference>
<comment type="caution">
    <text evidence="3">The sequence shown here is derived from an EMBL/GenBank/DDBJ whole genome shotgun (WGS) entry which is preliminary data.</text>
</comment>
<name>A0A9X1XV64_9BACL</name>
<dbReference type="Proteomes" id="UP001139534">
    <property type="component" value="Unassembled WGS sequence"/>
</dbReference>
<proteinExistence type="inferred from homology"/>
<dbReference type="SUPFAM" id="SSF51735">
    <property type="entry name" value="NAD(P)-binding Rossmann-fold domains"/>
    <property type="match status" value="1"/>
</dbReference>
<dbReference type="PANTHER" id="PTHR42901:SF1">
    <property type="entry name" value="ALCOHOL DEHYDROGENASE"/>
    <property type="match status" value="1"/>
</dbReference>
<reference evidence="3" key="1">
    <citation type="submission" date="2022-04" db="EMBL/GenBank/DDBJ databases">
        <authorList>
            <person name="Seo M.-J."/>
        </authorList>
    </citation>
    <scope>NUCLEOTIDE SEQUENCE</scope>
    <source>
        <strain evidence="3">MBLB2552</strain>
    </source>
</reference>
<dbReference type="EMBL" id="JALPRK010000001">
    <property type="protein sequence ID" value="MCK8485939.1"/>
    <property type="molecule type" value="Genomic_DNA"/>
</dbReference>
<dbReference type="CDD" id="cd05233">
    <property type="entry name" value="SDR_c"/>
    <property type="match status" value="1"/>
</dbReference>
<organism evidence="3 4">
    <name type="scientific">Paenibacillus mellifer</name>
    <dbReference type="NCBI Taxonomy" id="2937794"/>
    <lineage>
        <taxon>Bacteria</taxon>
        <taxon>Bacillati</taxon>
        <taxon>Bacillota</taxon>
        <taxon>Bacilli</taxon>
        <taxon>Bacillales</taxon>
        <taxon>Paenibacillaceae</taxon>
        <taxon>Paenibacillus</taxon>
    </lineage>
</organism>
<evidence type="ECO:0000256" key="1">
    <source>
        <dbReference type="ARBA" id="ARBA00006484"/>
    </source>
</evidence>
<keyword evidence="4" id="KW-1185">Reference proteome</keyword>
<dbReference type="PRINTS" id="PR00081">
    <property type="entry name" value="GDHRDH"/>
</dbReference>
<dbReference type="Pfam" id="PF00106">
    <property type="entry name" value="adh_short"/>
    <property type="match status" value="1"/>
</dbReference>
<evidence type="ECO:0000313" key="4">
    <source>
        <dbReference type="Proteomes" id="UP001139534"/>
    </source>
</evidence>
<protein>
    <submittedName>
        <fullName evidence="3">SDR family oxidoreductase</fullName>
    </submittedName>
</protein>
<dbReference type="GO" id="GO:0016491">
    <property type="term" value="F:oxidoreductase activity"/>
    <property type="evidence" value="ECO:0007669"/>
    <property type="project" value="UniProtKB-KW"/>
</dbReference>
<dbReference type="Gene3D" id="3.40.50.720">
    <property type="entry name" value="NAD(P)-binding Rossmann-like Domain"/>
    <property type="match status" value="1"/>
</dbReference>
<evidence type="ECO:0000313" key="3">
    <source>
        <dbReference type="EMBL" id="MCK8485939.1"/>
    </source>
</evidence>
<comment type="similarity">
    <text evidence="1">Belongs to the short-chain dehydrogenases/reductases (SDR) family.</text>
</comment>
<accession>A0A9X1XV64</accession>